<dbReference type="SMART" id="SM00662">
    <property type="entry name" value="RPOLD"/>
    <property type="match status" value="1"/>
</dbReference>
<comment type="subunit">
    <text evidence="11">Homodimer. The RNAP catalytic core consists of 2 alpha, 1 beta, 1 beta' and 1 omega subunit. When a sigma factor is associated with the core the holoenzyme is formed, which can initiate transcription.</text>
</comment>
<dbReference type="Pfam" id="PF03118">
    <property type="entry name" value="RNA_pol_A_CTD"/>
    <property type="match status" value="1"/>
</dbReference>
<feature type="domain" description="DNA-directed RNA polymerase RpoA/D/Rpb3-type" evidence="12">
    <location>
        <begin position="21"/>
        <end position="226"/>
    </location>
</feature>
<evidence type="ECO:0000259" key="12">
    <source>
        <dbReference type="SMART" id="SM00662"/>
    </source>
</evidence>
<dbReference type="GO" id="GO:0046983">
    <property type="term" value="F:protein dimerization activity"/>
    <property type="evidence" value="ECO:0007669"/>
    <property type="project" value="InterPro"/>
</dbReference>
<dbReference type="KEGG" id="frf:LO80_08590"/>
<keyword evidence="7 11" id="KW-0804">Transcription</keyword>
<dbReference type="Pfam" id="PF01000">
    <property type="entry name" value="RNA_pol_A_bac"/>
    <property type="match status" value="1"/>
</dbReference>
<dbReference type="STRING" id="1547445.LO80_08590"/>
<evidence type="ECO:0000313" key="13">
    <source>
        <dbReference type="EMBL" id="AIT10022.1"/>
    </source>
</evidence>
<dbReference type="HAMAP" id="MF_00059">
    <property type="entry name" value="RNApol_bact_RpoA"/>
    <property type="match status" value="1"/>
</dbReference>
<dbReference type="EC" id="2.7.7.6" evidence="2 11"/>
<dbReference type="Pfam" id="PF01193">
    <property type="entry name" value="RNA_pol_L"/>
    <property type="match status" value="1"/>
</dbReference>
<keyword evidence="4 11" id="KW-0240">DNA-directed RNA polymerase</keyword>
<protein>
    <recommendedName>
        <fullName evidence="3 11">DNA-directed RNA polymerase subunit alpha</fullName>
        <shortName evidence="11">RNAP subunit alpha</shortName>
        <ecNumber evidence="2 11">2.7.7.6</ecNumber>
    </recommendedName>
    <alternativeName>
        <fullName evidence="9 11">RNA polymerase subunit alpha</fullName>
    </alternativeName>
    <alternativeName>
        <fullName evidence="8 11">Transcriptase subunit alpha</fullName>
    </alternativeName>
</protein>
<dbReference type="GO" id="GO:0003899">
    <property type="term" value="F:DNA-directed RNA polymerase activity"/>
    <property type="evidence" value="ECO:0007669"/>
    <property type="project" value="UniProtKB-UniRule"/>
</dbReference>
<reference evidence="13 14" key="1">
    <citation type="submission" date="2014-10" db="EMBL/GenBank/DDBJ databases">
        <title>Whole genome sequence of Francisella endociliophora strain FSC1006, isolated from a laboratory culture of the marine ciliate Euplotes raikovi.</title>
        <authorList>
            <person name="Granberg M."/>
            <person name="Backman S."/>
            <person name="Lundmark E."/>
            <person name="Nilsson E."/>
            <person name="Karlsson E."/>
            <person name="Thelaus J."/>
            <person name="Ohrman C."/>
            <person name="Larkeryd A."/>
            <person name="Stenberg P."/>
        </authorList>
    </citation>
    <scope>NUCLEOTIDE SEQUENCE [LARGE SCALE GENOMIC DNA]</scope>
    <source>
        <strain evidence="13 14">FSC1006</strain>
    </source>
</reference>
<evidence type="ECO:0000256" key="2">
    <source>
        <dbReference type="ARBA" id="ARBA00012418"/>
    </source>
</evidence>
<proteinExistence type="inferred from homology"/>
<dbReference type="GO" id="GO:0000428">
    <property type="term" value="C:DNA-directed RNA polymerase complex"/>
    <property type="evidence" value="ECO:0007669"/>
    <property type="project" value="UniProtKB-KW"/>
</dbReference>
<evidence type="ECO:0000256" key="3">
    <source>
        <dbReference type="ARBA" id="ARBA00015972"/>
    </source>
</evidence>
<dbReference type="Gene3D" id="1.10.150.20">
    <property type="entry name" value="5' to 3' exonuclease, C-terminal subdomain"/>
    <property type="match status" value="1"/>
</dbReference>
<name>A0A097ER54_9GAMM</name>
<dbReference type="GO" id="GO:0005737">
    <property type="term" value="C:cytoplasm"/>
    <property type="evidence" value="ECO:0007669"/>
    <property type="project" value="UniProtKB-ARBA"/>
</dbReference>
<dbReference type="InterPro" id="IPR036643">
    <property type="entry name" value="RNApol_insert_sf"/>
</dbReference>
<dbReference type="RefSeq" id="WP_040010397.1">
    <property type="nucleotide sequence ID" value="NZ_CP009574.1"/>
</dbReference>
<evidence type="ECO:0000256" key="1">
    <source>
        <dbReference type="ARBA" id="ARBA00007123"/>
    </source>
</evidence>
<dbReference type="NCBIfam" id="TIGR02027">
    <property type="entry name" value="rpoA"/>
    <property type="match status" value="1"/>
</dbReference>
<comment type="domain">
    <text evidence="11">The N-terminal domain is essential for RNAP assembly and basal transcription, whereas the C-terminal domain is involved in interaction with transcriptional regulators and with upstream promoter elements.</text>
</comment>
<dbReference type="InterPro" id="IPR036603">
    <property type="entry name" value="RBP11-like"/>
</dbReference>
<evidence type="ECO:0000256" key="5">
    <source>
        <dbReference type="ARBA" id="ARBA00022679"/>
    </source>
</evidence>
<dbReference type="Proteomes" id="UP000029672">
    <property type="component" value="Chromosome"/>
</dbReference>
<feature type="region of interest" description="Alpha C-terminal domain (alpha-CTD)" evidence="11">
    <location>
        <begin position="242"/>
        <end position="318"/>
    </location>
</feature>
<evidence type="ECO:0000313" key="14">
    <source>
        <dbReference type="Proteomes" id="UP000029672"/>
    </source>
</evidence>
<keyword evidence="5 11" id="KW-0808">Transferase</keyword>
<evidence type="ECO:0000256" key="9">
    <source>
        <dbReference type="ARBA" id="ARBA00033070"/>
    </source>
</evidence>
<dbReference type="AlphaFoldDB" id="A0A097ER54"/>
<dbReference type="NCBIfam" id="NF003513">
    <property type="entry name" value="PRK05182.1-2"/>
    <property type="match status" value="1"/>
</dbReference>
<accession>A0A097ER54</accession>
<comment type="function">
    <text evidence="11">DNA-dependent RNA polymerase catalyzes the transcription of DNA into RNA using the four ribonucleoside triphosphates as substrates.</text>
</comment>
<evidence type="ECO:0000256" key="11">
    <source>
        <dbReference type="HAMAP-Rule" id="MF_00059"/>
    </source>
</evidence>
<evidence type="ECO:0000256" key="4">
    <source>
        <dbReference type="ARBA" id="ARBA00022478"/>
    </source>
</evidence>
<dbReference type="InterPro" id="IPR011263">
    <property type="entry name" value="DNA-dir_RNA_pol_RpoA/D/Rpb3"/>
</dbReference>
<dbReference type="FunFam" id="1.10.150.20:FF:000001">
    <property type="entry name" value="DNA-directed RNA polymerase subunit alpha"/>
    <property type="match status" value="1"/>
</dbReference>
<dbReference type="SUPFAM" id="SSF56553">
    <property type="entry name" value="Insert subdomain of RNA polymerase alpha subunit"/>
    <property type="match status" value="1"/>
</dbReference>
<dbReference type="SUPFAM" id="SSF55257">
    <property type="entry name" value="RBP11-like subunits of RNA polymerase"/>
    <property type="match status" value="1"/>
</dbReference>
<keyword evidence="14" id="KW-1185">Reference proteome</keyword>
<gene>
    <name evidence="11" type="primary">rpoA</name>
    <name evidence="13" type="ORF">LO80_08590</name>
</gene>
<dbReference type="SUPFAM" id="SSF47789">
    <property type="entry name" value="C-terminal domain of RNA polymerase alpha subunit"/>
    <property type="match status" value="1"/>
</dbReference>
<dbReference type="EMBL" id="CP009574">
    <property type="protein sequence ID" value="AIT10022.1"/>
    <property type="molecule type" value="Genomic_DNA"/>
</dbReference>
<dbReference type="InterPro" id="IPR011260">
    <property type="entry name" value="RNAP_asu_C"/>
</dbReference>
<organism evidence="13 14">
    <name type="scientific">Candidatus Francisella endociliophora</name>
    <dbReference type="NCBI Taxonomy" id="653937"/>
    <lineage>
        <taxon>Bacteria</taxon>
        <taxon>Pseudomonadati</taxon>
        <taxon>Pseudomonadota</taxon>
        <taxon>Gammaproteobacteria</taxon>
        <taxon>Thiotrichales</taxon>
        <taxon>Francisellaceae</taxon>
        <taxon>Francisella</taxon>
    </lineage>
</organism>
<dbReference type="OrthoDB" id="9805706at2"/>
<evidence type="ECO:0000256" key="7">
    <source>
        <dbReference type="ARBA" id="ARBA00023163"/>
    </source>
</evidence>
<evidence type="ECO:0000256" key="6">
    <source>
        <dbReference type="ARBA" id="ARBA00022695"/>
    </source>
</evidence>
<sequence length="318" mass="35218">MALENLLHPTNIKIDDYAKNATKFSFEALERGVGYTLGYALKQTMLYSVSGACITSIKINDGKVASLEDVIPCDETVADIILNVKALPVTLAEGVETGTITFELSGSEEEIFSEEAKLSEGLEITEEVFICSYNGGKKLKIEAKVEKGTGYRQTVENFKDGEFLLDATFSPVTFCEFEIKDARVGRRTDLDQLRLDIKTNGNVTCEEALRLAATKIQNQLRNIVDVEEINKGIFVEDPTKDIDPILLKHVEELNLTARSSNCLKAVNIRFIGELVQKTENELLKAPNFGKKSLTEIKDKLSELGLSLGTAIDNWPEDL</sequence>
<dbReference type="InterPro" id="IPR011262">
    <property type="entry name" value="DNA-dir_RNA_pol_insert"/>
</dbReference>
<dbReference type="eggNOG" id="COG0202">
    <property type="taxonomic scope" value="Bacteria"/>
</dbReference>
<dbReference type="GO" id="GO:0006351">
    <property type="term" value="P:DNA-templated transcription"/>
    <property type="evidence" value="ECO:0007669"/>
    <property type="project" value="UniProtKB-UniRule"/>
</dbReference>
<dbReference type="GO" id="GO:0003677">
    <property type="term" value="F:DNA binding"/>
    <property type="evidence" value="ECO:0007669"/>
    <property type="project" value="UniProtKB-UniRule"/>
</dbReference>
<dbReference type="Gene3D" id="3.30.1360.10">
    <property type="entry name" value="RNA polymerase, RBP11-like subunit"/>
    <property type="match status" value="1"/>
</dbReference>
<evidence type="ECO:0000256" key="8">
    <source>
        <dbReference type="ARBA" id="ARBA00032524"/>
    </source>
</evidence>
<evidence type="ECO:0000256" key="10">
    <source>
        <dbReference type="ARBA" id="ARBA00048552"/>
    </source>
</evidence>
<feature type="region of interest" description="Alpha N-terminal domain (alpha-NTD)" evidence="11">
    <location>
        <begin position="1"/>
        <end position="236"/>
    </location>
</feature>
<comment type="similarity">
    <text evidence="1 11">Belongs to the RNA polymerase alpha chain family.</text>
</comment>
<dbReference type="Gene3D" id="2.170.120.12">
    <property type="entry name" value="DNA-directed RNA polymerase, insert domain"/>
    <property type="match status" value="1"/>
</dbReference>
<keyword evidence="6 11" id="KW-0548">Nucleotidyltransferase</keyword>
<comment type="catalytic activity">
    <reaction evidence="10 11">
        <text>RNA(n) + a ribonucleoside 5'-triphosphate = RNA(n+1) + diphosphate</text>
        <dbReference type="Rhea" id="RHEA:21248"/>
        <dbReference type="Rhea" id="RHEA-COMP:14527"/>
        <dbReference type="Rhea" id="RHEA-COMP:17342"/>
        <dbReference type="ChEBI" id="CHEBI:33019"/>
        <dbReference type="ChEBI" id="CHEBI:61557"/>
        <dbReference type="ChEBI" id="CHEBI:140395"/>
        <dbReference type="EC" id="2.7.7.6"/>
    </reaction>
</comment>
<dbReference type="HOGENOM" id="CLU_053084_0_0_6"/>
<dbReference type="InterPro" id="IPR011773">
    <property type="entry name" value="DNA-dir_RpoA"/>
</dbReference>